<dbReference type="EMBL" id="CDMY01000376">
    <property type="protein sequence ID" value="CEM07627.1"/>
    <property type="molecule type" value="Genomic_DNA"/>
</dbReference>
<dbReference type="CDD" id="cd00024">
    <property type="entry name" value="CD_CSD"/>
    <property type="match status" value="1"/>
</dbReference>
<dbReference type="AlphaFoldDB" id="A0A0G4F5X9"/>
<dbReference type="VEuPathDB" id="CryptoDB:Vbra_14520"/>
<dbReference type="OrthoDB" id="436852at2759"/>
<dbReference type="InterPro" id="IPR016197">
    <property type="entry name" value="Chromo-like_dom_sf"/>
</dbReference>
<evidence type="ECO:0000313" key="6">
    <source>
        <dbReference type="Proteomes" id="UP000041254"/>
    </source>
</evidence>
<feature type="region of interest" description="Disordered" evidence="3">
    <location>
        <begin position="1"/>
        <end position="22"/>
    </location>
</feature>
<gene>
    <name evidence="5" type="ORF">Vbra_14520</name>
</gene>
<dbReference type="PANTHER" id="PTHR22812">
    <property type="entry name" value="CHROMOBOX PROTEIN"/>
    <property type="match status" value="1"/>
</dbReference>
<dbReference type="PROSITE" id="PS50013">
    <property type="entry name" value="CHROMO_2"/>
    <property type="match status" value="2"/>
</dbReference>
<evidence type="ECO:0000259" key="4">
    <source>
        <dbReference type="PROSITE" id="PS50013"/>
    </source>
</evidence>
<dbReference type="PROSITE" id="PS00598">
    <property type="entry name" value="CHROMO_1"/>
    <property type="match status" value="1"/>
</dbReference>
<dbReference type="InterPro" id="IPR023779">
    <property type="entry name" value="Chromodomain_CS"/>
</dbReference>
<proteinExistence type="predicted"/>
<dbReference type="Proteomes" id="UP000041254">
    <property type="component" value="Unassembled WGS sequence"/>
</dbReference>
<evidence type="ECO:0000256" key="1">
    <source>
        <dbReference type="ARBA" id="ARBA00004123"/>
    </source>
</evidence>
<dbReference type="InterPro" id="IPR051219">
    <property type="entry name" value="Heterochromatin_chromo-domain"/>
</dbReference>
<accession>A0A0G4F5X9</accession>
<feature type="domain" description="Chromo" evidence="4">
    <location>
        <begin position="118"/>
        <end position="169"/>
    </location>
</feature>
<name>A0A0G4F5X9_VITBC</name>
<organism evidence="5 6">
    <name type="scientific">Vitrella brassicaformis (strain CCMP3155)</name>
    <dbReference type="NCBI Taxonomy" id="1169540"/>
    <lineage>
        <taxon>Eukaryota</taxon>
        <taxon>Sar</taxon>
        <taxon>Alveolata</taxon>
        <taxon>Colpodellida</taxon>
        <taxon>Vitrellaceae</taxon>
        <taxon>Vitrella</taxon>
    </lineage>
</organism>
<comment type="subcellular location">
    <subcellularLocation>
        <location evidence="1">Nucleus</location>
    </subcellularLocation>
</comment>
<protein>
    <recommendedName>
        <fullName evidence="4">Chromo domain-containing protein</fullName>
    </recommendedName>
</protein>
<evidence type="ECO:0000256" key="3">
    <source>
        <dbReference type="SAM" id="MobiDB-lite"/>
    </source>
</evidence>
<dbReference type="Gene3D" id="2.40.50.40">
    <property type="match status" value="2"/>
</dbReference>
<dbReference type="SMART" id="SM00298">
    <property type="entry name" value="CHROMO"/>
    <property type="match status" value="2"/>
</dbReference>
<evidence type="ECO:0000313" key="5">
    <source>
        <dbReference type="EMBL" id="CEM07627.1"/>
    </source>
</evidence>
<keyword evidence="6" id="KW-1185">Reference proteome</keyword>
<sequence>MPDSEHPDADGDQPSYEVNVEDVSEEAAHPSNLYVVEHLMKCVKYSASGFAGLASDVYSFYVKWSGYDIAEATWEPEEHLETLFGDLREQLNILKREADESPDGESILYINGPEVQYYIVEALLQCRRRQSDDDPYFAGNPDAGEQFVFLVSWAGHNEEDNGWEPESHLSGLTGDLAGQRERLKSEATAFGVSTFYSAGPPVAPPLPALEPYEAFEEIREGLWDDM</sequence>
<dbReference type="InterPro" id="IPR023780">
    <property type="entry name" value="Chromo_domain"/>
</dbReference>
<dbReference type="SUPFAM" id="SSF54160">
    <property type="entry name" value="Chromo domain-like"/>
    <property type="match status" value="2"/>
</dbReference>
<dbReference type="GO" id="GO:0005634">
    <property type="term" value="C:nucleus"/>
    <property type="evidence" value="ECO:0007669"/>
    <property type="project" value="UniProtKB-SubCell"/>
</dbReference>
<dbReference type="InParanoid" id="A0A0G4F5X9"/>
<keyword evidence="2" id="KW-0539">Nucleus</keyword>
<reference evidence="5 6" key="1">
    <citation type="submission" date="2014-11" db="EMBL/GenBank/DDBJ databases">
        <authorList>
            <person name="Zhu J."/>
            <person name="Qi W."/>
            <person name="Song R."/>
        </authorList>
    </citation>
    <scope>NUCLEOTIDE SEQUENCE [LARGE SCALE GENOMIC DNA]</scope>
</reference>
<evidence type="ECO:0000256" key="2">
    <source>
        <dbReference type="ARBA" id="ARBA00023242"/>
    </source>
</evidence>
<feature type="domain" description="Chromo" evidence="4">
    <location>
        <begin position="34"/>
        <end position="105"/>
    </location>
</feature>
<dbReference type="InterPro" id="IPR000953">
    <property type="entry name" value="Chromo/chromo_shadow_dom"/>
</dbReference>
<dbReference type="Pfam" id="PF00385">
    <property type="entry name" value="Chromo"/>
    <property type="match status" value="1"/>
</dbReference>